<evidence type="ECO:0000313" key="15">
    <source>
        <dbReference type="Proteomes" id="UP000280296"/>
    </source>
</evidence>
<dbReference type="PIRSF" id="PIRSF000463">
    <property type="entry name" value="GlgB"/>
    <property type="match status" value="1"/>
</dbReference>
<evidence type="ECO:0000256" key="2">
    <source>
        <dbReference type="ARBA" id="ARBA00002953"/>
    </source>
</evidence>
<dbReference type="Pfam" id="PF00128">
    <property type="entry name" value="Alpha-amylase"/>
    <property type="match status" value="1"/>
</dbReference>
<comment type="subunit">
    <text evidence="10">Monomer.</text>
</comment>
<dbReference type="InterPro" id="IPR013783">
    <property type="entry name" value="Ig-like_fold"/>
</dbReference>
<gene>
    <name evidence="10 14" type="primary">glgB</name>
    <name evidence="14" type="ORF">TsocGM_17295</name>
</gene>
<dbReference type="Proteomes" id="UP000280296">
    <property type="component" value="Unassembled WGS sequence"/>
</dbReference>
<dbReference type="EMBL" id="RYZH01000035">
    <property type="protein sequence ID" value="RUL85927.1"/>
    <property type="molecule type" value="Genomic_DNA"/>
</dbReference>
<dbReference type="GO" id="GO:0004553">
    <property type="term" value="F:hydrolase activity, hydrolyzing O-glycosyl compounds"/>
    <property type="evidence" value="ECO:0007669"/>
    <property type="project" value="InterPro"/>
</dbReference>
<keyword evidence="7 10" id="KW-0808">Transferase</keyword>
<evidence type="ECO:0000256" key="7">
    <source>
        <dbReference type="ARBA" id="ARBA00022679"/>
    </source>
</evidence>
<dbReference type="SUPFAM" id="SSF51011">
    <property type="entry name" value="Glycosyl hydrolase domain"/>
    <property type="match status" value="1"/>
</dbReference>
<dbReference type="InterPro" id="IPR006048">
    <property type="entry name" value="A-amylase/branching_C"/>
</dbReference>
<keyword evidence="5 10" id="KW-0321">Glycogen metabolism</keyword>
<dbReference type="HAMAP" id="MF_00685">
    <property type="entry name" value="GlgB"/>
    <property type="match status" value="1"/>
</dbReference>
<evidence type="ECO:0000256" key="6">
    <source>
        <dbReference type="ARBA" id="ARBA00022676"/>
    </source>
</evidence>
<keyword evidence="9 10" id="KW-0119">Carbohydrate metabolism</keyword>
<dbReference type="CDD" id="cd02855">
    <property type="entry name" value="E_set_GBE_prok_N"/>
    <property type="match status" value="1"/>
</dbReference>
<dbReference type="SMART" id="SM00642">
    <property type="entry name" value="Aamy"/>
    <property type="match status" value="1"/>
</dbReference>
<feature type="compositionally biased region" description="Gly residues" evidence="12">
    <location>
        <begin position="10"/>
        <end position="19"/>
    </location>
</feature>
<comment type="catalytic activity">
    <reaction evidence="1 10">
        <text>Transfers a segment of a (1-&gt;4)-alpha-D-glucan chain to a primary hydroxy group in a similar glucan chain.</text>
        <dbReference type="EC" id="2.4.1.18"/>
    </reaction>
</comment>
<evidence type="ECO:0000256" key="3">
    <source>
        <dbReference type="ARBA" id="ARBA00004964"/>
    </source>
</evidence>
<evidence type="ECO:0000256" key="8">
    <source>
        <dbReference type="ARBA" id="ARBA00023056"/>
    </source>
</evidence>
<comment type="function">
    <text evidence="2 10">Catalyzes the formation of the alpha-1,6-glucosidic linkages in glycogen by scission of a 1,4-alpha-linked oligosaccharide from growing alpha-1,4-glucan chains and the subsequent attachment of the oligosaccharide to the alpha-1,6 position.</text>
</comment>
<dbReference type="InterPro" id="IPR006407">
    <property type="entry name" value="GlgB"/>
</dbReference>
<dbReference type="FunFam" id="3.20.20.80:FF:000003">
    <property type="entry name" value="1,4-alpha-glucan branching enzyme GlgB"/>
    <property type="match status" value="1"/>
</dbReference>
<dbReference type="NCBIfam" id="NF003811">
    <property type="entry name" value="PRK05402.1"/>
    <property type="match status" value="1"/>
</dbReference>
<keyword evidence="8 10" id="KW-0320">Glycogen biosynthesis</keyword>
<dbReference type="NCBIfam" id="TIGR01515">
    <property type="entry name" value="branching_enzym"/>
    <property type="match status" value="1"/>
</dbReference>
<dbReference type="PANTHER" id="PTHR43651:SF3">
    <property type="entry name" value="1,4-ALPHA-GLUCAN-BRANCHING ENZYME"/>
    <property type="match status" value="1"/>
</dbReference>
<sequence>MGPDPALGRGPAGRAGGSCRGEPAVSPPRADDQEVERFLSGNSRRAFEWLGARLSREEGADGARFATWAPSARGVSVVGDFNEWNPAAHPLREREGTGIWEGFVPGIALGQRYQFAIAPAGGGPILRKADPYALLAEPSPGTASQLWDLSGFDWGDGPWMLSRSRTDHLGNPLSIYEVHLGSWLPPEPDGSRRSYRELAPRLADTIAELGFTHIELMPLAEHPFTGSWGYQVTGYYAPTSRYGRPQDLMAFVDHFHRRGIGVILDWVPGHFPRDPHGLSRFDGTFLYEYDDPRKREHGEWGTDVFDYQKGPVVSFLISNALFWLEHYHFDGLRVDAVSSMLYLDYARRPGQWATNRYGGRENTEAIRFLRRLNEAVHACFPGVLTIAEESTSWPGVTRPTDRGGLGFDLKWDLGWMHDIVNDYLRLPPERRPSAADQLTIRSRYMFEERYVLPLSHDEVVHGKGSLVGKMPGDDHRRFANVRLLLGHQFAQPGRPLLFMGGEFGQRREWDHDRGLDWELLDLPAHFGLRRWVRDLTAFCRAEPAVFRLQDDPRGFEWVDHQGADRGVISFLRRGPRSRQVVLFVFNFLDEPRVDERVGVPLPGRWAERLNSDSAYYGGGNIGNLGGVQAQEIPWQRQPYSVVLTLPPLAMLVLVPAPEASDSDDS</sequence>
<dbReference type="PANTHER" id="PTHR43651">
    <property type="entry name" value="1,4-ALPHA-GLUCAN-BRANCHING ENZYME"/>
    <property type="match status" value="1"/>
</dbReference>
<dbReference type="SUPFAM" id="SSF81296">
    <property type="entry name" value="E set domains"/>
    <property type="match status" value="1"/>
</dbReference>
<comment type="caution">
    <text evidence="14">The sequence shown here is derived from an EMBL/GenBank/DDBJ whole genome shotgun (WGS) entry which is preliminary data.</text>
</comment>
<dbReference type="GO" id="GO:0003844">
    <property type="term" value="F:1,4-alpha-glucan branching enzyme activity"/>
    <property type="evidence" value="ECO:0007669"/>
    <property type="project" value="UniProtKB-UniRule"/>
</dbReference>
<dbReference type="FunFam" id="2.60.40.1180:FF:000002">
    <property type="entry name" value="1,4-alpha-glucan branching enzyme GlgB"/>
    <property type="match status" value="1"/>
</dbReference>
<keyword evidence="6 10" id="KW-0328">Glycosyltransferase</keyword>
<dbReference type="Pfam" id="PF02806">
    <property type="entry name" value="Alpha-amylase_C"/>
    <property type="match status" value="1"/>
</dbReference>
<reference evidence="14 15" key="1">
    <citation type="submission" date="2018-12" db="EMBL/GenBank/DDBJ databases">
        <authorList>
            <person name="Toschakov S.V."/>
        </authorList>
    </citation>
    <scope>NUCLEOTIDE SEQUENCE [LARGE SCALE GENOMIC DNA]</scope>
    <source>
        <strain evidence="14 15">GM2012</strain>
    </source>
</reference>
<dbReference type="GO" id="GO:0005829">
    <property type="term" value="C:cytosol"/>
    <property type="evidence" value="ECO:0007669"/>
    <property type="project" value="TreeGrafter"/>
</dbReference>
<dbReference type="Gene3D" id="2.60.40.1180">
    <property type="entry name" value="Golgi alpha-mannosidase II"/>
    <property type="match status" value="1"/>
</dbReference>
<feature type="active site" description="Nucleophile" evidence="10 11">
    <location>
        <position position="335"/>
    </location>
</feature>
<evidence type="ECO:0000256" key="4">
    <source>
        <dbReference type="ARBA" id="ARBA00009000"/>
    </source>
</evidence>
<evidence type="ECO:0000259" key="13">
    <source>
        <dbReference type="SMART" id="SM00642"/>
    </source>
</evidence>
<dbReference type="InterPro" id="IPR017853">
    <property type="entry name" value="GH"/>
</dbReference>
<dbReference type="EC" id="2.4.1.18" evidence="10"/>
<accession>A0A432MGL3</accession>
<dbReference type="NCBIfam" id="NF008967">
    <property type="entry name" value="PRK12313.1"/>
    <property type="match status" value="1"/>
</dbReference>
<dbReference type="CDD" id="cd11322">
    <property type="entry name" value="AmyAc_Glg_BE"/>
    <property type="match status" value="1"/>
</dbReference>
<comment type="pathway">
    <text evidence="3 10">Glycan biosynthesis; glycogen biosynthesis.</text>
</comment>
<dbReference type="Pfam" id="PF02922">
    <property type="entry name" value="CBM_48"/>
    <property type="match status" value="1"/>
</dbReference>
<proteinExistence type="inferred from homology"/>
<dbReference type="GO" id="GO:0005978">
    <property type="term" value="P:glycogen biosynthetic process"/>
    <property type="evidence" value="ECO:0007669"/>
    <property type="project" value="UniProtKB-UniRule"/>
</dbReference>
<evidence type="ECO:0000256" key="5">
    <source>
        <dbReference type="ARBA" id="ARBA00022600"/>
    </source>
</evidence>
<feature type="region of interest" description="Disordered" evidence="12">
    <location>
        <begin position="1"/>
        <end position="34"/>
    </location>
</feature>
<keyword evidence="15" id="KW-1185">Reference proteome</keyword>
<evidence type="ECO:0000256" key="10">
    <source>
        <dbReference type="HAMAP-Rule" id="MF_00685"/>
    </source>
</evidence>
<name>A0A432MGL3_9BACT</name>
<dbReference type="Gene3D" id="3.20.20.80">
    <property type="entry name" value="Glycosidases"/>
    <property type="match status" value="1"/>
</dbReference>
<evidence type="ECO:0000256" key="12">
    <source>
        <dbReference type="SAM" id="MobiDB-lite"/>
    </source>
</evidence>
<evidence type="ECO:0000256" key="1">
    <source>
        <dbReference type="ARBA" id="ARBA00000826"/>
    </source>
</evidence>
<dbReference type="UniPathway" id="UPA00164"/>
<organism evidence="14 15">
    <name type="scientific">Tautonia sociabilis</name>
    <dbReference type="NCBI Taxonomy" id="2080755"/>
    <lineage>
        <taxon>Bacteria</taxon>
        <taxon>Pseudomonadati</taxon>
        <taxon>Planctomycetota</taxon>
        <taxon>Planctomycetia</taxon>
        <taxon>Isosphaerales</taxon>
        <taxon>Isosphaeraceae</taxon>
        <taxon>Tautonia</taxon>
    </lineage>
</organism>
<dbReference type="InterPro" id="IPR037439">
    <property type="entry name" value="Branching_enzy"/>
</dbReference>
<dbReference type="InterPro" id="IPR044143">
    <property type="entry name" value="GlgB_N_E_set_prok"/>
</dbReference>
<evidence type="ECO:0000256" key="11">
    <source>
        <dbReference type="PIRSR" id="PIRSR000463-1"/>
    </source>
</evidence>
<dbReference type="Gene3D" id="2.60.40.10">
    <property type="entry name" value="Immunoglobulins"/>
    <property type="match status" value="1"/>
</dbReference>
<dbReference type="InterPro" id="IPR006047">
    <property type="entry name" value="GH13_cat_dom"/>
</dbReference>
<dbReference type="GO" id="GO:0043169">
    <property type="term" value="F:cation binding"/>
    <property type="evidence" value="ECO:0007669"/>
    <property type="project" value="InterPro"/>
</dbReference>
<protein>
    <recommendedName>
        <fullName evidence="10">1,4-alpha-glucan branching enzyme GlgB</fullName>
        <ecNumber evidence="10">2.4.1.18</ecNumber>
    </recommendedName>
    <alternativeName>
        <fullName evidence="10">1,4-alpha-D-glucan:1,4-alpha-D-glucan 6-glucosyl-transferase</fullName>
    </alternativeName>
    <alternativeName>
        <fullName evidence="10">Alpha-(1-&gt;4)-glucan branching enzyme</fullName>
    </alternativeName>
    <alternativeName>
        <fullName evidence="10">Glycogen branching enzyme</fullName>
        <shortName evidence="10">BE</shortName>
    </alternativeName>
</protein>
<dbReference type="InterPro" id="IPR013780">
    <property type="entry name" value="Glyco_hydro_b"/>
</dbReference>
<feature type="active site" description="Proton donor" evidence="10 11">
    <location>
        <position position="388"/>
    </location>
</feature>
<feature type="domain" description="Glycosyl hydrolase family 13 catalytic" evidence="13">
    <location>
        <begin position="177"/>
        <end position="547"/>
    </location>
</feature>
<dbReference type="InterPro" id="IPR014756">
    <property type="entry name" value="Ig_E-set"/>
</dbReference>
<dbReference type="SUPFAM" id="SSF51445">
    <property type="entry name" value="(Trans)glycosidases"/>
    <property type="match status" value="1"/>
</dbReference>
<dbReference type="InterPro" id="IPR004193">
    <property type="entry name" value="Glyco_hydro_13_N"/>
</dbReference>
<reference evidence="14 15" key="2">
    <citation type="submission" date="2019-01" db="EMBL/GenBank/DDBJ databases">
        <title>Tautonia sociabilis, a novel thermotolerant planctomycete of Isosphaeraceae family, isolated from a 4000 m deep subterranean habitat.</title>
        <authorList>
            <person name="Kovaleva O.L."/>
            <person name="Elcheninov A.G."/>
            <person name="Van Heerden E."/>
            <person name="Toshchakov S.V."/>
            <person name="Novikov A."/>
            <person name="Bonch-Osmolovskaya E.A."/>
            <person name="Kublanov I.V."/>
        </authorList>
    </citation>
    <scope>NUCLEOTIDE SEQUENCE [LARGE SCALE GENOMIC DNA]</scope>
    <source>
        <strain evidence="14 15">GM2012</strain>
    </source>
</reference>
<evidence type="ECO:0000313" key="14">
    <source>
        <dbReference type="EMBL" id="RUL85927.1"/>
    </source>
</evidence>
<dbReference type="AlphaFoldDB" id="A0A432MGL3"/>
<evidence type="ECO:0000256" key="9">
    <source>
        <dbReference type="ARBA" id="ARBA00023277"/>
    </source>
</evidence>
<comment type="similarity">
    <text evidence="4 10">Belongs to the glycosyl hydrolase 13 family. GlgB subfamily.</text>
</comment>